<protein>
    <submittedName>
        <fullName evidence="1">Uncharacterized protein</fullName>
    </submittedName>
</protein>
<dbReference type="AlphaFoldDB" id="A0A9P1BSG5"/>
<feature type="non-terminal residue" evidence="1">
    <location>
        <position position="110"/>
    </location>
</feature>
<dbReference type="EMBL" id="CAMXCT010000415">
    <property type="protein sequence ID" value="CAI3978492.1"/>
    <property type="molecule type" value="Genomic_DNA"/>
</dbReference>
<organism evidence="1">
    <name type="scientific">Cladocopium goreaui</name>
    <dbReference type="NCBI Taxonomy" id="2562237"/>
    <lineage>
        <taxon>Eukaryota</taxon>
        <taxon>Sar</taxon>
        <taxon>Alveolata</taxon>
        <taxon>Dinophyceae</taxon>
        <taxon>Suessiales</taxon>
        <taxon>Symbiodiniaceae</taxon>
        <taxon>Cladocopium</taxon>
    </lineage>
</organism>
<dbReference type="EMBL" id="CAMXCT030000415">
    <property type="protein sequence ID" value="CAL4765804.1"/>
    <property type="molecule type" value="Genomic_DNA"/>
</dbReference>
<reference evidence="2" key="2">
    <citation type="submission" date="2024-04" db="EMBL/GenBank/DDBJ databases">
        <authorList>
            <person name="Chen Y."/>
            <person name="Shah S."/>
            <person name="Dougan E. K."/>
            <person name="Thang M."/>
            <person name="Chan C."/>
        </authorList>
    </citation>
    <scope>NUCLEOTIDE SEQUENCE [LARGE SCALE GENOMIC DNA]</scope>
</reference>
<evidence type="ECO:0000313" key="2">
    <source>
        <dbReference type="EMBL" id="CAL1131867.1"/>
    </source>
</evidence>
<name>A0A9P1BSG5_9DINO</name>
<reference evidence="1" key="1">
    <citation type="submission" date="2022-10" db="EMBL/GenBank/DDBJ databases">
        <authorList>
            <person name="Chen Y."/>
            <person name="Dougan E. K."/>
            <person name="Chan C."/>
            <person name="Rhodes N."/>
            <person name="Thang M."/>
        </authorList>
    </citation>
    <scope>NUCLEOTIDE SEQUENCE</scope>
</reference>
<keyword evidence="3" id="KW-1185">Reference proteome</keyword>
<dbReference type="EMBL" id="CAMXCT020000415">
    <property type="protein sequence ID" value="CAL1131867.1"/>
    <property type="molecule type" value="Genomic_DNA"/>
</dbReference>
<gene>
    <name evidence="1" type="ORF">C1SCF055_LOCUS6542</name>
</gene>
<comment type="caution">
    <text evidence="1">The sequence shown here is derived from an EMBL/GenBank/DDBJ whole genome shotgun (WGS) entry which is preliminary data.</text>
</comment>
<dbReference type="Proteomes" id="UP001152797">
    <property type="component" value="Unassembled WGS sequence"/>
</dbReference>
<accession>A0A9P1BSG5</accession>
<proteinExistence type="predicted"/>
<sequence>MSRKVMKVAAVPEEALQLLRSLSEQGVLQEALRQIMVPSGCSSMSDASKRRGDDLSEPDEFQVIADLDETGGSDQNTQVNGVEVIIRGIKVDIRRTLSAEKRSQLRDWPR</sequence>
<evidence type="ECO:0000313" key="1">
    <source>
        <dbReference type="EMBL" id="CAI3978492.1"/>
    </source>
</evidence>
<evidence type="ECO:0000313" key="3">
    <source>
        <dbReference type="Proteomes" id="UP001152797"/>
    </source>
</evidence>